<feature type="domain" description="NADP-dependent oxidoreductase" evidence="1">
    <location>
        <begin position="15"/>
        <end position="298"/>
    </location>
</feature>
<sequence length="313" mass="35644">MKYRKLVRQSPSVSEIGMGTWQLGVSSDWQNLSDKEAMEMVWEALDLGVNFFDTAPNYGLGSSEERLGKALEKTDRGKVVINTKFGHTDSGVLNYDAGYIRESLEGSLRRLRTEYVDSFILHNPPHEILDGRQNDHYEILERLKDEGKIRAYGASLDTYEEMKLFMETTGGEVVEAFFNMLHQDTARAFDLAREKEVGIIVKIPLDSGWLTGKYDANSTFQGIRERWSREDIATRARLVCQLKELIGKDRDLTQTALSFCLAYDEVSTVIPGNVSIAQLRKNVASASIDLPDQLKSDLEDFYKREVKRLNLPW</sequence>
<evidence type="ECO:0000259" key="1">
    <source>
        <dbReference type="Pfam" id="PF00248"/>
    </source>
</evidence>
<dbReference type="Gene3D" id="3.20.20.100">
    <property type="entry name" value="NADP-dependent oxidoreductase domain"/>
    <property type="match status" value="1"/>
</dbReference>
<evidence type="ECO:0000313" key="3">
    <source>
        <dbReference type="Proteomes" id="UP000625780"/>
    </source>
</evidence>
<dbReference type="PANTHER" id="PTHR43312">
    <property type="entry name" value="D-THREO-ALDOSE 1-DEHYDROGENASE"/>
    <property type="match status" value="1"/>
</dbReference>
<dbReference type="EMBL" id="BMFH01000001">
    <property type="protein sequence ID" value="GGD40305.1"/>
    <property type="molecule type" value="Genomic_DNA"/>
</dbReference>
<dbReference type="InterPro" id="IPR053135">
    <property type="entry name" value="AKR2_Oxidoreductase"/>
</dbReference>
<dbReference type="PANTHER" id="PTHR43312:SF1">
    <property type="entry name" value="NADP-DEPENDENT OXIDOREDUCTASE DOMAIN-CONTAINING PROTEIN"/>
    <property type="match status" value="1"/>
</dbReference>
<keyword evidence="3" id="KW-1185">Reference proteome</keyword>
<dbReference type="PRINTS" id="PR00069">
    <property type="entry name" value="ALDKETRDTASE"/>
</dbReference>
<evidence type="ECO:0000313" key="2">
    <source>
        <dbReference type="EMBL" id="GGD40305.1"/>
    </source>
</evidence>
<dbReference type="InterPro" id="IPR020471">
    <property type="entry name" value="AKR"/>
</dbReference>
<reference evidence="3" key="1">
    <citation type="journal article" date="2019" name="Int. J. Syst. Evol. Microbiol.">
        <title>The Global Catalogue of Microorganisms (GCM) 10K type strain sequencing project: providing services to taxonomists for standard genome sequencing and annotation.</title>
        <authorList>
            <consortium name="The Broad Institute Genomics Platform"/>
            <consortium name="The Broad Institute Genome Sequencing Center for Infectious Disease"/>
            <person name="Wu L."/>
            <person name="Ma J."/>
        </authorList>
    </citation>
    <scope>NUCLEOTIDE SEQUENCE [LARGE SCALE GENOMIC DNA]</scope>
    <source>
        <strain evidence="3">CGMCC 1.12606</strain>
    </source>
</reference>
<dbReference type="SUPFAM" id="SSF51430">
    <property type="entry name" value="NAD(P)-linked oxidoreductase"/>
    <property type="match status" value="1"/>
</dbReference>
<dbReference type="Proteomes" id="UP000625780">
    <property type="component" value="Unassembled WGS sequence"/>
</dbReference>
<dbReference type="CDD" id="cd19086">
    <property type="entry name" value="AKR_AKR11C1"/>
    <property type="match status" value="1"/>
</dbReference>
<dbReference type="InterPro" id="IPR036812">
    <property type="entry name" value="NAD(P)_OxRdtase_dom_sf"/>
</dbReference>
<accession>A0ABQ1QQY4</accession>
<protein>
    <submittedName>
        <fullName evidence="2">Oxidoreductase</fullName>
    </submittedName>
</protein>
<proteinExistence type="predicted"/>
<organism evidence="2 3">
    <name type="scientific">Muriicola marianensis</name>
    <dbReference type="NCBI Taxonomy" id="1324801"/>
    <lineage>
        <taxon>Bacteria</taxon>
        <taxon>Pseudomonadati</taxon>
        <taxon>Bacteroidota</taxon>
        <taxon>Flavobacteriia</taxon>
        <taxon>Flavobacteriales</taxon>
        <taxon>Flavobacteriaceae</taxon>
        <taxon>Muriicola</taxon>
    </lineage>
</organism>
<name>A0ABQ1QQY4_9FLAO</name>
<gene>
    <name evidence="2" type="ORF">GCM10011361_04290</name>
</gene>
<dbReference type="InterPro" id="IPR023210">
    <property type="entry name" value="NADP_OxRdtase_dom"/>
</dbReference>
<dbReference type="Pfam" id="PF00248">
    <property type="entry name" value="Aldo_ket_red"/>
    <property type="match status" value="1"/>
</dbReference>
<dbReference type="RefSeq" id="WP_188369058.1">
    <property type="nucleotide sequence ID" value="NZ_BMFH01000001.1"/>
</dbReference>
<comment type="caution">
    <text evidence="2">The sequence shown here is derived from an EMBL/GenBank/DDBJ whole genome shotgun (WGS) entry which is preliminary data.</text>
</comment>